<dbReference type="Pfam" id="PF01762">
    <property type="entry name" value="Galactosyl_T"/>
    <property type="match status" value="1"/>
</dbReference>
<name>A0A7J6PBA4_PEROL</name>
<keyword evidence="8" id="KW-0333">Golgi apparatus</keyword>
<evidence type="ECO:0000313" key="11">
    <source>
        <dbReference type="EMBL" id="KAF4693474.1"/>
    </source>
</evidence>
<evidence type="ECO:0000256" key="2">
    <source>
        <dbReference type="ARBA" id="ARBA00008661"/>
    </source>
</evidence>
<keyword evidence="6" id="KW-0735">Signal-anchor</keyword>
<reference evidence="11 12" key="1">
    <citation type="submission" date="2020-04" db="EMBL/GenBank/DDBJ databases">
        <title>Perkinsus olseni comparative genomics.</title>
        <authorList>
            <person name="Bogema D.R."/>
        </authorList>
    </citation>
    <scope>NUCLEOTIDE SEQUENCE [LARGE SCALE GENOMIC DNA]</scope>
    <source>
        <strain evidence="11">00978-12</strain>
    </source>
</reference>
<dbReference type="OrthoDB" id="416554at2759"/>
<keyword evidence="3" id="KW-0328">Glycosyltransferase</keyword>
<dbReference type="Proteomes" id="UP000541610">
    <property type="component" value="Unassembled WGS sequence"/>
</dbReference>
<comment type="caution">
    <text evidence="11">The sequence shown here is derived from an EMBL/GenBank/DDBJ whole genome shotgun (WGS) entry which is preliminary data.</text>
</comment>
<evidence type="ECO:0000256" key="7">
    <source>
        <dbReference type="ARBA" id="ARBA00022989"/>
    </source>
</evidence>
<comment type="subcellular location">
    <subcellularLocation>
        <location evidence="1">Golgi apparatus membrane</location>
        <topology evidence="1">Single-pass type II membrane protein</topology>
    </subcellularLocation>
</comment>
<keyword evidence="5" id="KW-0812">Transmembrane</keyword>
<feature type="compositionally biased region" description="Low complexity" evidence="10">
    <location>
        <begin position="730"/>
        <end position="739"/>
    </location>
</feature>
<feature type="region of interest" description="Disordered" evidence="10">
    <location>
        <begin position="1"/>
        <end position="28"/>
    </location>
</feature>
<evidence type="ECO:0000256" key="5">
    <source>
        <dbReference type="ARBA" id="ARBA00022692"/>
    </source>
</evidence>
<dbReference type="EMBL" id="JABANP010000045">
    <property type="protein sequence ID" value="KAF4693474.1"/>
    <property type="molecule type" value="Genomic_DNA"/>
</dbReference>
<organism evidence="11 12">
    <name type="scientific">Perkinsus olseni</name>
    <name type="common">Perkinsus atlanticus</name>
    <dbReference type="NCBI Taxonomy" id="32597"/>
    <lineage>
        <taxon>Eukaryota</taxon>
        <taxon>Sar</taxon>
        <taxon>Alveolata</taxon>
        <taxon>Perkinsozoa</taxon>
        <taxon>Perkinsea</taxon>
        <taxon>Perkinsida</taxon>
        <taxon>Perkinsidae</taxon>
        <taxon>Perkinsus</taxon>
    </lineage>
</organism>
<evidence type="ECO:0000256" key="3">
    <source>
        <dbReference type="ARBA" id="ARBA00022676"/>
    </source>
</evidence>
<feature type="compositionally biased region" description="Polar residues" evidence="10">
    <location>
        <begin position="10"/>
        <end position="21"/>
    </location>
</feature>
<feature type="region of interest" description="Disordered" evidence="10">
    <location>
        <begin position="724"/>
        <end position="750"/>
    </location>
</feature>
<dbReference type="AlphaFoldDB" id="A0A7J6PBA4"/>
<keyword evidence="4" id="KW-0808">Transferase</keyword>
<feature type="region of interest" description="Disordered" evidence="10">
    <location>
        <begin position="415"/>
        <end position="436"/>
    </location>
</feature>
<protein>
    <submittedName>
        <fullName evidence="11">Uncharacterized protein</fullName>
    </submittedName>
</protein>
<dbReference type="GO" id="GO:0016758">
    <property type="term" value="F:hexosyltransferase activity"/>
    <property type="evidence" value="ECO:0007669"/>
    <property type="project" value="InterPro"/>
</dbReference>
<evidence type="ECO:0000256" key="9">
    <source>
        <dbReference type="ARBA" id="ARBA00023136"/>
    </source>
</evidence>
<keyword evidence="7" id="KW-1133">Transmembrane helix</keyword>
<evidence type="ECO:0000256" key="1">
    <source>
        <dbReference type="ARBA" id="ARBA00004323"/>
    </source>
</evidence>
<dbReference type="PANTHER" id="PTHR11214">
    <property type="entry name" value="BETA-1,3-N-ACETYLGLUCOSAMINYLTRANSFERASE"/>
    <property type="match status" value="1"/>
</dbReference>
<keyword evidence="9" id="KW-0472">Membrane</keyword>
<comment type="similarity">
    <text evidence="2">Belongs to the glycosyltransferase 31 family.</text>
</comment>
<dbReference type="InterPro" id="IPR002659">
    <property type="entry name" value="Glyco_trans_31"/>
</dbReference>
<proteinExistence type="inferred from homology"/>
<evidence type="ECO:0000256" key="4">
    <source>
        <dbReference type="ARBA" id="ARBA00022679"/>
    </source>
</evidence>
<evidence type="ECO:0000256" key="6">
    <source>
        <dbReference type="ARBA" id="ARBA00022968"/>
    </source>
</evidence>
<evidence type="ECO:0000313" key="12">
    <source>
        <dbReference type="Proteomes" id="UP000541610"/>
    </source>
</evidence>
<dbReference type="GO" id="GO:0000139">
    <property type="term" value="C:Golgi membrane"/>
    <property type="evidence" value="ECO:0007669"/>
    <property type="project" value="UniProtKB-SubCell"/>
</dbReference>
<evidence type="ECO:0000256" key="10">
    <source>
        <dbReference type="SAM" id="MobiDB-lite"/>
    </source>
</evidence>
<dbReference type="Gene3D" id="3.90.550.50">
    <property type="match status" value="1"/>
</dbReference>
<gene>
    <name evidence="11" type="ORF">FOZ60_010892</name>
</gene>
<evidence type="ECO:0000256" key="8">
    <source>
        <dbReference type="ARBA" id="ARBA00023034"/>
    </source>
</evidence>
<sequence>MGVVVDGSGKNDNITFTSSPNRYDDNHDDDAIHTERINMLYDRVYNRINSTTTTTTAAATSTVLWRQDAYGDDDDDTSNTLWWYKGNITCAHHDHDDDYDDDDYGGRSIVVNLYRFHNYYNRRSNYPVSEGQQQREQSDICNVALIDDNISYDDDDMMLLFNITLYTKSYFSINTNSNKSMAELRTYPPFRGAAAAAIDDHRVTHHHHHHYPHLEEYDDDIRRMRYHFDDNVYNEIPLTSLITNKKRLLSAVFITNNRFNITADTSSREYMYNNNNRDVVEAVAALGTRNVYFIISSSSSSSSSVIVDYDNNKILQEALREYIFTIIYRDNNDGDSADPLLFGGYSYPPMILLKAAEYHTILIVQSRDSKFWIPLGIRAEDALWRITSSTASTSTFNYTEAIPFLLNMIHLSSSSSSSPPENADDGGGGNDDYSHQHYHIDNHNRLDDIIMYRYLNLRYLQDSFIYHYGIPPESRLTTTACTLCKLQQQQQQKNKKKKNKRTINSTVIIFMGILSKRDNYKQRQAIRDTWIKNINTLHLNNNRDDDDDTTTTVYKFFVGGQDDRERHHESEKEEDGISRERLAYDDIVELHVTEGYRHLTKKSILMYEWIVNENKMMMSNSIRYFIRVDDDVYLRPMPLIHQLLYHTIPVRYWWGSFAYLSSVSRDKDNIKEYNSYTQFPENDADIFQPYARGVLFVISMDLLTMIINANLEQISNILLSTSRGKGDNPAATATAATAATDDDDDDDELPHPDDAALGYFML</sequence>
<accession>A0A7J6PBA4</accession>
<dbReference type="PANTHER" id="PTHR11214:SF3">
    <property type="entry name" value="BETA-1,3-GALACTOSYLTRANSFERASE 6"/>
    <property type="match status" value="1"/>
</dbReference>